<proteinExistence type="inferred from homology"/>
<dbReference type="InterPro" id="IPR035371">
    <property type="entry name" value="Nrap_D6"/>
</dbReference>
<dbReference type="OrthoDB" id="10251401at2759"/>
<dbReference type="InterPro" id="IPR005554">
    <property type="entry name" value="NOL6/Upt22"/>
</dbReference>
<dbReference type="Gene3D" id="3.30.70.3030">
    <property type="match status" value="1"/>
</dbReference>
<dbReference type="GO" id="GO:0006364">
    <property type="term" value="P:rRNA processing"/>
    <property type="evidence" value="ECO:0007669"/>
    <property type="project" value="UniProtKB-KW"/>
</dbReference>
<name>B0DGR0_LACBS</name>
<dbReference type="InParanoid" id="B0DGR0"/>
<keyword evidence="5" id="KW-0698">rRNA processing</keyword>
<evidence type="ECO:0000256" key="4">
    <source>
        <dbReference type="ARBA" id="ARBA00023242"/>
    </source>
</evidence>
<evidence type="ECO:0000256" key="5">
    <source>
        <dbReference type="RuleBase" id="RU364032"/>
    </source>
</evidence>
<keyword evidence="5" id="KW-0687">Ribonucleoprotein</keyword>
<dbReference type="GO" id="GO:0003723">
    <property type="term" value="F:RNA binding"/>
    <property type="evidence" value="ECO:0007669"/>
    <property type="project" value="UniProtKB-KW"/>
</dbReference>
<evidence type="ECO:0000256" key="3">
    <source>
        <dbReference type="ARBA" id="ARBA00022884"/>
    </source>
</evidence>
<dbReference type="STRING" id="486041.B0DGR0"/>
<evidence type="ECO:0000259" key="9">
    <source>
        <dbReference type="Pfam" id="PF17404"/>
    </source>
</evidence>
<comment type="similarity">
    <text evidence="2 5">Belongs to the NRAP family.</text>
</comment>
<dbReference type="KEGG" id="lbc:LACBIDRAFT_300423"/>
<keyword evidence="14" id="KW-1185">Reference proteome</keyword>
<keyword evidence="4 5" id="KW-0539">Nucleus</keyword>
<accession>B0DGR0</accession>
<dbReference type="AlphaFoldDB" id="B0DGR0"/>
<feature type="domain" description="Nrap protein" evidence="9">
    <location>
        <begin position="518"/>
        <end position="673"/>
    </location>
</feature>
<evidence type="ECO:0000259" key="12">
    <source>
        <dbReference type="Pfam" id="PF17407"/>
    </source>
</evidence>
<organism evidence="14">
    <name type="scientific">Laccaria bicolor (strain S238N-H82 / ATCC MYA-4686)</name>
    <name type="common">Bicoloured deceiver</name>
    <name type="synonym">Laccaria laccata var. bicolor</name>
    <dbReference type="NCBI Taxonomy" id="486041"/>
    <lineage>
        <taxon>Eukaryota</taxon>
        <taxon>Fungi</taxon>
        <taxon>Dikarya</taxon>
        <taxon>Basidiomycota</taxon>
        <taxon>Agaricomycotina</taxon>
        <taxon>Agaricomycetes</taxon>
        <taxon>Agaricomycetidae</taxon>
        <taxon>Agaricales</taxon>
        <taxon>Agaricineae</taxon>
        <taxon>Hydnangiaceae</taxon>
        <taxon>Laccaria</taxon>
    </lineage>
</organism>
<dbReference type="Pfam" id="PF17403">
    <property type="entry name" value="Nrap_D2"/>
    <property type="match status" value="1"/>
</dbReference>
<dbReference type="GO" id="GO:0006409">
    <property type="term" value="P:tRNA export from nucleus"/>
    <property type="evidence" value="ECO:0007669"/>
    <property type="project" value="TreeGrafter"/>
</dbReference>
<evidence type="ECO:0000259" key="10">
    <source>
        <dbReference type="Pfam" id="PF17405"/>
    </source>
</evidence>
<feature type="domain" description="Nrap protein" evidence="11">
    <location>
        <begin position="916"/>
        <end position="1075"/>
    </location>
</feature>
<dbReference type="RefSeq" id="XP_001883057.1">
    <property type="nucleotide sequence ID" value="XM_001883022.1"/>
</dbReference>
<feature type="domain" description="Nrap protein" evidence="7">
    <location>
        <begin position="207"/>
        <end position="349"/>
    </location>
</feature>
<keyword evidence="3 5" id="KW-0694">RNA-binding</keyword>
<feature type="domain" description="Nrap protein" evidence="8">
    <location>
        <begin position="353"/>
        <end position="511"/>
    </location>
</feature>
<dbReference type="InterPro" id="IPR035367">
    <property type="entry name" value="Nrap_D2"/>
</dbReference>
<feature type="domain" description="Nrap protein" evidence="10">
    <location>
        <begin position="687"/>
        <end position="914"/>
    </location>
</feature>
<evidence type="ECO:0000256" key="6">
    <source>
        <dbReference type="SAM" id="MobiDB-lite"/>
    </source>
</evidence>
<dbReference type="GO" id="GO:0032545">
    <property type="term" value="C:CURI complex"/>
    <property type="evidence" value="ECO:0007669"/>
    <property type="project" value="TreeGrafter"/>
</dbReference>
<dbReference type="HOGENOM" id="CLU_003502_1_1_1"/>
<protein>
    <recommendedName>
        <fullName evidence="5">U3 small nucleolar RNA-associated protein 22</fullName>
    </recommendedName>
</protein>
<feature type="compositionally biased region" description="Acidic residues" evidence="6">
    <location>
        <begin position="23"/>
        <end position="32"/>
    </location>
</feature>
<keyword evidence="5" id="KW-0690">Ribosome biogenesis</keyword>
<dbReference type="Pfam" id="PF17407">
    <property type="entry name" value="Nrap_D6"/>
    <property type="match status" value="1"/>
</dbReference>
<dbReference type="InterPro" id="IPR035370">
    <property type="entry name" value="Nrap_D5"/>
</dbReference>
<feature type="domain" description="Nrap protein" evidence="12">
    <location>
        <begin position="1079"/>
        <end position="1218"/>
    </location>
</feature>
<dbReference type="GO" id="GO:0032040">
    <property type="term" value="C:small-subunit processome"/>
    <property type="evidence" value="ECO:0007669"/>
    <property type="project" value="TreeGrafter"/>
</dbReference>
<evidence type="ECO:0000259" key="11">
    <source>
        <dbReference type="Pfam" id="PF17406"/>
    </source>
</evidence>
<evidence type="ECO:0000259" key="7">
    <source>
        <dbReference type="Pfam" id="PF03813"/>
    </source>
</evidence>
<evidence type="ECO:0000256" key="2">
    <source>
        <dbReference type="ARBA" id="ARBA00006674"/>
    </source>
</evidence>
<evidence type="ECO:0000256" key="1">
    <source>
        <dbReference type="ARBA" id="ARBA00004604"/>
    </source>
</evidence>
<dbReference type="Pfam" id="PF17406">
    <property type="entry name" value="Nrap_D5"/>
    <property type="match status" value="1"/>
</dbReference>
<dbReference type="InterPro" id="IPR035082">
    <property type="entry name" value="Nrap_D1"/>
</dbReference>
<dbReference type="FunCoup" id="B0DGR0">
    <property type="interactions" value="596"/>
</dbReference>
<reference evidence="13 14" key="1">
    <citation type="journal article" date="2008" name="Nature">
        <title>The genome of Laccaria bicolor provides insights into mycorrhizal symbiosis.</title>
        <authorList>
            <person name="Martin F."/>
            <person name="Aerts A."/>
            <person name="Ahren D."/>
            <person name="Brun A."/>
            <person name="Danchin E.G.J."/>
            <person name="Duchaussoy F."/>
            <person name="Gibon J."/>
            <person name="Kohler A."/>
            <person name="Lindquist E."/>
            <person name="Pereda V."/>
            <person name="Salamov A."/>
            <person name="Shapiro H.J."/>
            <person name="Wuyts J."/>
            <person name="Blaudez D."/>
            <person name="Buee M."/>
            <person name="Brokstein P."/>
            <person name="Canbaeck B."/>
            <person name="Cohen D."/>
            <person name="Courty P.E."/>
            <person name="Coutinho P.M."/>
            <person name="Delaruelle C."/>
            <person name="Detter J.C."/>
            <person name="Deveau A."/>
            <person name="DiFazio S."/>
            <person name="Duplessis S."/>
            <person name="Fraissinet-Tachet L."/>
            <person name="Lucic E."/>
            <person name="Frey-Klett P."/>
            <person name="Fourrey C."/>
            <person name="Feussner I."/>
            <person name="Gay G."/>
            <person name="Grimwood J."/>
            <person name="Hoegger P.J."/>
            <person name="Jain P."/>
            <person name="Kilaru S."/>
            <person name="Labbe J."/>
            <person name="Lin Y.C."/>
            <person name="Legue V."/>
            <person name="Le Tacon F."/>
            <person name="Marmeisse R."/>
            <person name="Melayah D."/>
            <person name="Montanini B."/>
            <person name="Muratet M."/>
            <person name="Nehls U."/>
            <person name="Niculita-Hirzel H."/>
            <person name="Oudot-Le Secq M.P."/>
            <person name="Peter M."/>
            <person name="Quesneville H."/>
            <person name="Rajashekar B."/>
            <person name="Reich M."/>
            <person name="Rouhier N."/>
            <person name="Schmutz J."/>
            <person name="Yin T."/>
            <person name="Chalot M."/>
            <person name="Henrissat B."/>
            <person name="Kuees U."/>
            <person name="Lucas S."/>
            <person name="Van de Peer Y."/>
            <person name="Podila G.K."/>
            <person name="Polle A."/>
            <person name="Pukkila P.J."/>
            <person name="Richardson P.M."/>
            <person name="Rouze P."/>
            <person name="Sanders I.R."/>
            <person name="Stajich J.E."/>
            <person name="Tunlid A."/>
            <person name="Tuskan G."/>
            <person name="Grigoriev I.V."/>
        </authorList>
    </citation>
    <scope>NUCLEOTIDE SEQUENCE [LARGE SCALE GENOMIC DNA]</scope>
    <source>
        <strain evidence="14">S238N-H82 / ATCC MYA-4686</strain>
    </source>
</reference>
<dbReference type="EMBL" id="DS547109">
    <property type="protein sequence ID" value="EDR06196.1"/>
    <property type="molecule type" value="Genomic_DNA"/>
</dbReference>
<comment type="subcellular location">
    <subcellularLocation>
        <location evidence="1 5">Nucleus</location>
        <location evidence="1 5">Nucleolus</location>
    </subcellularLocation>
</comment>
<dbReference type="GO" id="GO:0034456">
    <property type="term" value="C:UTP-C complex"/>
    <property type="evidence" value="ECO:0007669"/>
    <property type="project" value="TreeGrafter"/>
</dbReference>
<evidence type="ECO:0000259" key="8">
    <source>
        <dbReference type="Pfam" id="PF17403"/>
    </source>
</evidence>
<dbReference type="PANTHER" id="PTHR17972">
    <property type="entry name" value="NUCLEOLAR RNA-ASSOCIATED PROTEIN"/>
    <property type="match status" value="1"/>
</dbReference>
<dbReference type="Pfam" id="PF03813">
    <property type="entry name" value="Nrap"/>
    <property type="match status" value="1"/>
</dbReference>
<dbReference type="Pfam" id="PF17405">
    <property type="entry name" value="Nrap_D4"/>
    <property type="match status" value="1"/>
</dbReference>
<dbReference type="Proteomes" id="UP000001194">
    <property type="component" value="Unassembled WGS sequence"/>
</dbReference>
<gene>
    <name evidence="13" type="ORF">LACBIDRAFT_300423</name>
</gene>
<feature type="region of interest" description="Disordered" evidence="6">
    <location>
        <begin position="1"/>
        <end position="88"/>
    </location>
</feature>
<dbReference type="PANTHER" id="PTHR17972:SF0">
    <property type="entry name" value="NUCLEOLAR PROTEIN 6"/>
    <property type="match status" value="1"/>
</dbReference>
<sequence length="1224" mass="135696">MTQNLKRKRENQLASRKTRKVEEEPDDETALDVEEHGGNSGAEDGLSDYGDMIEDDAEAEWGGVTGGQADVGEEHRPGTKPKKPPTGEELRAIKDAADLFRSGSFKLQIDALLPNIRPKASRIPPLDRILLSLHTFLMGIPSVSPQHPLEAARKLLKKGVAVPYSLPLPTEDTNWKVAFDSPSDITLAGSWANKVSVKLKDGLKFGVDLAVEMPNSLFQEKDYLNGRFFHKRSFYLATIAAAIQNPKSGFNVEVYYESLLEDVRLTKLVLIPKSDGPHTDFTKLNAQVNIIPVLSPSSPIPLHRLSPSHSNIRISANEDAKPPTPLYNNALLRSFTPKSHLLTTYSLKEESPAFADALTLLRIWANQRGFSEGSRFCVRGFEGSGPFWVGLLALLMKGEEPRASDSKYTKRRPLGKGLSSYQLFKAALDCLAKHPFGKSPLFVKAKDGHRFPPEEYEGHEAVLVDSGSFVNLLSGVPLGSVKLLQYEASKTLEILNETTITGDPFTEVFLKDNRDLSTRFDVVLRVDLSSAKPRSSSIQTTLDSGSTSTALMSSLGSLVSRGLGDRVQAAAILHPSPAARSVSQAHPLVPDVIVIGLVLDPQNAFRLVDHGPAADDEDQVALNDFRELWGGKSELRRFKDGRIIESVVWEVKTADERAHVPAMIVQHILKRHFGLEEDAVQSWQSSFDSVLRLPESISSKYLASGVSTGFKGAMTAFDNLVKAIKALDDELPLTLSTVSPTSELLRYTSVFSPVPLPASLATSMPPYTRYLTPIDIVLEFEKSSKWPDDLRAIQKIKLAFFERLASVLMESVSGLKANVVIGAGMQESDIIDKAYLEIVTSEGWAFSARIWHDREATLLDRIIDDKQKVMPHIATTKEVKKGKDYSEGLLAKELYIRRFIHAPHHHRAIAALCHRFTAFSGTVRLVKRWLASHWLLQGHITEEAVEIICAHFFVGDGRKLAIDADAEQAASHLVPSSKERGFATVVQFLAEWKWEDGLFVHLYGPKSPESSKPTAKGPTEGVWSISTEVDSDGRMWTSHGPDMVVAFRVRALAKATWDYLQGLEQGQLNVQSMFIHPTDDYDFIVQLDPMALARYHHNVAADHSFLSKQGKYANQQQWEVNADVLPGFDPARFLFSDLQRIYADTFKIFFDPYGGDRFGGVWDPTLRQPRPFRVLGGFSSIPFAKESDKAKEKGLVTLNEEAILGEIERLGTGLIKRITVQSKS</sequence>
<evidence type="ECO:0000313" key="14">
    <source>
        <dbReference type="Proteomes" id="UP000001194"/>
    </source>
</evidence>
<dbReference type="InterPro" id="IPR035369">
    <property type="entry name" value="Nrap_D4"/>
</dbReference>
<dbReference type="Pfam" id="PF17404">
    <property type="entry name" value="Nrap_D3"/>
    <property type="match status" value="1"/>
</dbReference>
<evidence type="ECO:0000313" key="13">
    <source>
        <dbReference type="EMBL" id="EDR06196.1"/>
    </source>
</evidence>
<dbReference type="InterPro" id="IPR035368">
    <property type="entry name" value="Nrap_D3"/>
</dbReference>
<dbReference type="Gene3D" id="1.10.1410.10">
    <property type="match status" value="1"/>
</dbReference>
<dbReference type="GeneID" id="6078696"/>